<dbReference type="PIRSF" id="PIRSF000390">
    <property type="entry name" value="PLP_StrS"/>
    <property type="match status" value="1"/>
</dbReference>
<evidence type="ECO:0000313" key="5">
    <source>
        <dbReference type="EMBL" id="MBB4248444.1"/>
    </source>
</evidence>
<dbReference type="OrthoDB" id="9804264at2"/>
<dbReference type="GO" id="GO:0008483">
    <property type="term" value="F:transaminase activity"/>
    <property type="evidence" value="ECO:0007669"/>
    <property type="project" value="TreeGrafter"/>
</dbReference>
<evidence type="ECO:0000256" key="2">
    <source>
        <dbReference type="PIRSR" id="PIRSR000390-1"/>
    </source>
</evidence>
<evidence type="ECO:0000256" key="1">
    <source>
        <dbReference type="ARBA" id="ARBA00037999"/>
    </source>
</evidence>
<evidence type="ECO:0000256" key="4">
    <source>
        <dbReference type="RuleBase" id="RU004508"/>
    </source>
</evidence>
<sequence>MIPLPANFIPFTRPSIDEETIAAVGDTLRSGWITSGPRVQEFEAALSARFGGRTVRAFNSGTITLEIALELAGVGAGDEVITPPLSWVATANVVLHRGARPVFVDIDPVTRNLDLDLVDAAITDKTKAIIPVDLAGLPVDRDRLYAIARRHGLRVVEDAAQSLGASWRGGPIGSLGDFVSFSFHANKNLTTSEGGALVLPADIDPAFCERLRLQGVRRLDGGEMEVDVAGHKGNLTDLAATIGLGQLRRLDEFTARRRQLARRYFARLDPAAGAPDVGLGLPPADFADSNWHMFQVLLPLERMKISRGDLIAALRARNIGAGVHYPAMHLFALYRNLGYAPGDFPHAEHVGATTLTLPLFPAMSDADVDAVCAHLLDLIQPARA</sequence>
<protein>
    <recommendedName>
        <fullName evidence="7">Aminotransferase class I/II-fold pyridoxal phosphate-dependent enzyme</fullName>
    </recommendedName>
</protein>
<dbReference type="InterPro" id="IPR000653">
    <property type="entry name" value="DegT/StrS_aminotransferase"/>
</dbReference>
<dbReference type="InterPro" id="IPR015424">
    <property type="entry name" value="PyrdxlP-dep_Trfase"/>
</dbReference>
<reference evidence="5 6" key="1">
    <citation type="submission" date="2020-08" db="EMBL/GenBank/DDBJ databases">
        <title>Genome sequencing of Purple Non-Sulfur Bacteria from various extreme environments.</title>
        <authorList>
            <person name="Mayer M."/>
        </authorList>
    </citation>
    <scope>NUCLEOTIDE SEQUENCE [LARGE SCALE GENOMIC DNA]</scope>
    <source>
        <strain evidence="5 6">2761</strain>
    </source>
</reference>
<accession>A0A840G2A9</accession>
<dbReference type="CDD" id="cd00616">
    <property type="entry name" value="AHBA_syn"/>
    <property type="match status" value="1"/>
</dbReference>
<feature type="active site" description="Proton acceptor" evidence="2">
    <location>
        <position position="187"/>
    </location>
</feature>
<evidence type="ECO:0000313" key="6">
    <source>
        <dbReference type="Proteomes" id="UP000587070"/>
    </source>
</evidence>
<dbReference type="EMBL" id="JACIGE010000011">
    <property type="protein sequence ID" value="MBB4248444.1"/>
    <property type="molecule type" value="Genomic_DNA"/>
</dbReference>
<dbReference type="AlphaFoldDB" id="A0A840G2A9"/>
<dbReference type="InterPro" id="IPR015421">
    <property type="entry name" value="PyrdxlP-dep_Trfase_major"/>
</dbReference>
<dbReference type="SUPFAM" id="SSF53383">
    <property type="entry name" value="PLP-dependent transferases"/>
    <property type="match status" value="1"/>
</dbReference>
<gene>
    <name evidence="5" type="ORF">GGD90_002836</name>
</gene>
<evidence type="ECO:0000256" key="3">
    <source>
        <dbReference type="PIRSR" id="PIRSR000390-2"/>
    </source>
</evidence>
<organism evidence="5 6">
    <name type="scientific">Rhodocyclus tenuis</name>
    <name type="common">Rhodospirillum tenue</name>
    <dbReference type="NCBI Taxonomy" id="1066"/>
    <lineage>
        <taxon>Bacteria</taxon>
        <taxon>Pseudomonadati</taxon>
        <taxon>Pseudomonadota</taxon>
        <taxon>Betaproteobacteria</taxon>
        <taxon>Rhodocyclales</taxon>
        <taxon>Rhodocyclaceae</taxon>
        <taxon>Rhodocyclus</taxon>
    </lineage>
</organism>
<proteinExistence type="inferred from homology"/>
<name>A0A840G2A9_RHOTE</name>
<dbReference type="Pfam" id="PF01041">
    <property type="entry name" value="DegT_DnrJ_EryC1"/>
    <property type="match status" value="1"/>
</dbReference>
<comment type="caution">
    <text evidence="5">The sequence shown here is derived from an EMBL/GenBank/DDBJ whole genome shotgun (WGS) entry which is preliminary data.</text>
</comment>
<dbReference type="RefSeq" id="WP_153116403.1">
    <property type="nucleotide sequence ID" value="NZ_JACIGE010000011.1"/>
</dbReference>
<feature type="modified residue" description="N6-(pyridoxal phosphate)lysine" evidence="3">
    <location>
        <position position="187"/>
    </location>
</feature>
<dbReference type="Proteomes" id="UP000587070">
    <property type="component" value="Unassembled WGS sequence"/>
</dbReference>
<keyword evidence="3 4" id="KW-0663">Pyridoxal phosphate</keyword>
<dbReference type="Gene3D" id="3.40.640.10">
    <property type="entry name" value="Type I PLP-dependent aspartate aminotransferase-like (Major domain)"/>
    <property type="match status" value="1"/>
</dbReference>
<comment type="similarity">
    <text evidence="1 4">Belongs to the DegT/DnrJ/EryC1 family.</text>
</comment>
<dbReference type="GO" id="GO:0000271">
    <property type="term" value="P:polysaccharide biosynthetic process"/>
    <property type="evidence" value="ECO:0007669"/>
    <property type="project" value="TreeGrafter"/>
</dbReference>
<dbReference type="PANTHER" id="PTHR30244">
    <property type="entry name" value="TRANSAMINASE"/>
    <property type="match status" value="1"/>
</dbReference>
<dbReference type="Gene3D" id="3.90.1150.10">
    <property type="entry name" value="Aspartate Aminotransferase, domain 1"/>
    <property type="match status" value="1"/>
</dbReference>
<dbReference type="InterPro" id="IPR015422">
    <property type="entry name" value="PyrdxlP-dep_Trfase_small"/>
</dbReference>
<dbReference type="GO" id="GO:0030170">
    <property type="term" value="F:pyridoxal phosphate binding"/>
    <property type="evidence" value="ECO:0007669"/>
    <property type="project" value="TreeGrafter"/>
</dbReference>
<keyword evidence="6" id="KW-1185">Reference proteome</keyword>
<evidence type="ECO:0008006" key="7">
    <source>
        <dbReference type="Google" id="ProtNLM"/>
    </source>
</evidence>
<dbReference type="PANTHER" id="PTHR30244:SF34">
    <property type="entry name" value="DTDP-4-AMINO-4,6-DIDEOXYGALACTOSE TRANSAMINASE"/>
    <property type="match status" value="1"/>
</dbReference>